<dbReference type="PANTHER" id="PTHR23502">
    <property type="entry name" value="MAJOR FACILITATOR SUPERFAMILY"/>
    <property type="match status" value="1"/>
</dbReference>
<gene>
    <name evidence="10" type="ORF">D6850_14225</name>
</gene>
<dbReference type="Proteomes" id="UP000281128">
    <property type="component" value="Unassembled WGS sequence"/>
</dbReference>
<comment type="caution">
    <text evidence="8">Lacks conserved residue(s) required for the propagation of feature annotation.</text>
</comment>
<comment type="caution">
    <text evidence="10">The sequence shown here is derived from an EMBL/GenBank/DDBJ whole genome shotgun (WGS) entry which is preliminary data.</text>
</comment>
<evidence type="ECO:0000256" key="8">
    <source>
        <dbReference type="RuleBase" id="RU365088"/>
    </source>
</evidence>
<evidence type="ECO:0000256" key="2">
    <source>
        <dbReference type="ARBA" id="ARBA00006236"/>
    </source>
</evidence>
<evidence type="ECO:0000256" key="7">
    <source>
        <dbReference type="ARBA" id="ARBA00023136"/>
    </source>
</evidence>
<dbReference type="NCBIfam" id="TIGR00710">
    <property type="entry name" value="efflux_Bcr_CflA"/>
    <property type="match status" value="1"/>
</dbReference>
<feature type="transmembrane region" description="Helical" evidence="8">
    <location>
        <begin position="19"/>
        <end position="41"/>
    </location>
</feature>
<dbReference type="GO" id="GO:0042910">
    <property type="term" value="F:xenobiotic transmembrane transporter activity"/>
    <property type="evidence" value="ECO:0007669"/>
    <property type="project" value="InterPro"/>
</dbReference>
<keyword evidence="8" id="KW-0997">Cell inner membrane</keyword>
<organism evidence="10 11">
    <name type="scientific">Roseovarius spongiae</name>
    <dbReference type="NCBI Taxonomy" id="2320272"/>
    <lineage>
        <taxon>Bacteria</taxon>
        <taxon>Pseudomonadati</taxon>
        <taxon>Pseudomonadota</taxon>
        <taxon>Alphaproteobacteria</taxon>
        <taxon>Rhodobacterales</taxon>
        <taxon>Roseobacteraceae</taxon>
        <taxon>Roseovarius</taxon>
    </lineage>
</organism>
<keyword evidence="5 8" id="KW-0812">Transmembrane</keyword>
<keyword evidence="6 8" id="KW-1133">Transmembrane helix</keyword>
<feature type="transmembrane region" description="Helical" evidence="8">
    <location>
        <begin position="316"/>
        <end position="337"/>
    </location>
</feature>
<name>A0A3A8B859_9RHOB</name>
<dbReference type="OrthoDB" id="9800416at2"/>
<evidence type="ECO:0000259" key="9">
    <source>
        <dbReference type="PROSITE" id="PS50850"/>
    </source>
</evidence>
<feature type="transmembrane region" description="Helical" evidence="8">
    <location>
        <begin position="291"/>
        <end position="310"/>
    </location>
</feature>
<dbReference type="EMBL" id="RAPE01000004">
    <property type="protein sequence ID" value="RKF13454.1"/>
    <property type="molecule type" value="Genomic_DNA"/>
</dbReference>
<comment type="subcellular location">
    <subcellularLocation>
        <location evidence="8">Cell inner membrane</location>
        <topology evidence="8">Multi-pass membrane protein</topology>
    </subcellularLocation>
    <subcellularLocation>
        <location evidence="1">Cell membrane</location>
        <topology evidence="1">Multi-pass membrane protein</topology>
    </subcellularLocation>
</comment>
<dbReference type="PANTHER" id="PTHR23502:SF132">
    <property type="entry name" value="POLYAMINE TRANSPORTER 2-RELATED"/>
    <property type="match status" value="1"/>
</dbReference>
<protein>
    <recommendedName>
        <fullName evidence="8">Bcr/CflA family efflux transporter</fullName>
    </recommendedName>
</protein>
<dbReference type="InterPro" id="IPR011701">
    <property type="entry name" value="MFS"/>
</dbReference>
<evidence type="ECO:0000313" key="10">
    <source>
        <dbReference type="EMBL" id="RKF13454.1"/>
    </source>
</evidence>
<feature type="domain" description="Major facilitator superfamily (MFS) profile" evidence="9">
    <location>
        <begin position="19"/>
        <end position="404"/>
    </location>
</feature>
<accession>A0A3A8B859</accession>
<feature type="transmembrane region" description="Helical" evidence="8">
    <location>
        <begin position="382"/>
        <end position="401"/>
    </location>
</feature>
<evidence type="ECO:0000256" key="5">
    <source>
        <dbReference type="ARBA" id="ARBA00022692"/>
    </source>
</evidence>
<dbReference type="AlphaFoldDB" id="A0A3A8B859"/>
<evidence type="ECO:0000256" key="1">
    <source>
        <dbReference type="ARBA" id="ARBA00004651"/>
    </source>
</evidence>
<evidence type="ECO:0000256" key="6">
    <source>
        <dbReference type="ARBA" id="ARBA00022989"/>
    </source>
</evidence>
<feature type="transmembrane region" description="Helical" evidence="8">
    <location>
        <begin position="85"/>
        <end position="108"/>
    </location>
</feature>
<feature type="transmembrane region" description="Helical" evidence="8">
    <location>
        <begin position="222"/>
        <end position="243"/>
    </location>
</feature>
<keyword evidence="7 8" id="KW-0472">Membrane</keyword>
<dbReference type="GO" id="GO:1990961">
    <property type="term" value="P:xenobiotic detoxification by transmembrane export across the plasma membrane"/>
    <property type="evidence" value="ECO:0007669"/>
    <property type="project" value="InterPro"/>
</dbReference>
<dbReference type="GO" id="GO:0005886">
    <property type="term" value="C:plasma membrane"/>
    <property type="evidence" value="ECO:0007669"/>
    <property type="project" value="UniProtKB-SubCell"/>
</dbReference>
<dbReference type="CDD" id="cd17320">
    <property type="entry name" value="MFS_MdfA_MDR_like"/>
    <property type="match status" value="1"/>
</dbReference>
<feature type="transmembrane region" description="Helical" evidence="8">
    <location>
        <begin position="143"/>
        <end position="162"/>
    </location>
</feature>
<evidence type="ECO:0000256" key="3">
    <source>
        <dbReference type="ARBA" id="ARBA00022448"/>
    </source>
</evidence>
<proteinExistence type="inferred from homology"/>
<reference evidence="10 11" key="1">
    <citation type="submission" date="2018-09" db="EMBL/GenBank/DDBJ databases">
        <title>Roseovarius spongiae sp. nov., isolated from a marine sponge.</title>
        <authorList>
            <person name="Zhuang L."/>
            <person name="Luo L."/>
        </authorList>
    </citation>
    <scope>NUCLEOTIDE SEQUENCE [LARGE SCALE GENOMIC DNA]</scope>
    <source>
        <strain evidence="10 11">HN-E21</strain>
    </source>
</reference>
<dbReference type="InterPro" id="IPR036259">
    <property type="entry name" value="MFS_trans_sf"/>
</dbReference>
<evidence type="ECO:0000256" key="4">
    <source>
        <dbReference type="ARBA" id="ARBA00022475"/>
    </source>
</evidence>
<feature type="transmembrane region" description="Helical" evidence="8">
    <location>
        <begin position="53"/>
        <end position="73"/>
    </location>
</feature>
<keyword evidence="4" id="KW-1003">Cell membrane</keyword>
<dbReference type="Pfam" id="PF07690">
    <property type="entry name" value="MFS_1"/>
    <property type="match status" value="1"/>
</dbReference>
<keyword evidence="3 8" id="KW-0813">Transport</keyword>
<keyword evidence="11" id="KW-1185">Reference proteome</keyword>
<sequence length="404" mass="42583">MPVHGELAAPAPRLAEAEFVTLIALLISMVALGIDTMLPALPVMGDDLGVDGNAQQAIISLFFLGLGLGQMIWGPLSDTVGRKRAIYGGMALFMAGSVLSALTGSFVLMLLGRMMQGFGAAAPRIVVIAMVRDQYAGAAMARIMSTVMAVFIVIPAAAPALGQGIIAIAHWRAIFALFFGMAVIASVWLALRQPETLTPARRRRFSFHALWRSIIEVMRNRVAAGYMLAASFVFSAFVGYLVTAQQIFQDLYGVGDLFALYFAVLALAIGASSLANGRLVARYRMATLSRVAAMSMVAISGLFLAYDLAVPGPPPLWLFMAAFTPLFFAVGIMFGNLNALAMEPMGHIAGTAAAVIGSMTTLVSMVMGSLTGALYHGTLTPLLAGFAVFGSLSLGCILWAGRGK</sequence>
<dbReference type="InterPro" id="IPR020846">
    <property type="entry name" value="MFS_dom"/>
</dbReference>
<dbReference type="Gene3D" id="1.20.1720.10">
    <property type="entry name" value="Multidrug resistance protein D"/>
    <property type="match status" value="1"/>
</dbReference>
<comment type="similarity">
    <text evidence="2 8">Belongs to the major facilitator superfamily. Bcr/CmlA family.</text>
</comment>
<evidence type="ECO:0000313" key="11">
    <source>
        <dbReference type="Proteomes" id="UP000281128"/>
    </source>
</evidence>
<dbReference type="SUPFAM" id="SSF103473">
    <property type="entry name" value="MFS general substrate transporter"/>
    <property type="match status" value="1"/>
</dbReference>
<feature type="transmembrane region" description="Helical" evidence="8">
    <location>
        <begin position="168"/>
        <end position="191"/>
    </location>
</feature>
<feature type="transmembrane region" description="Helical" evidence="8">
    <location>
        <begin position="349"/>
        <end position="370"/>
    </location>
</feature>
<dbReference type="PROSITE" id="PS50850">
    <property type="entry name" value="MFS"/>
    <property type="match status" value="1"/>
</dbReference>
<dbReference type="InterPro" id="IPR004812">
    <property type="entry name" value="Efflux_drug-R_Bcr/CmlA"/>
</dbReference>
<feature type="transmembrane region" description="Helical" evidence="8">
    <location>
        <begin position="258"/>
        <end position="279"/>
    </location>
</feature>